<dbReference type="STRING" id="106549.A0A540MUC5"/>
<evidence type="ECO:0000259" key="4">
    <source>
        <dbReference type="Pfam" id="PF05183"/>
    </source>
</evidence>
<keyword evidence="2" id="KW-0548">Nucleotidyltransferase</keyword>
<keyword evidence="2" id="KW-0696">RNA-directed RNA polymerase</keyword>
<dbReference type="AlphaFoldDB" id="A0A540MUC5"/>
<keyword evidence="2" id="KW-0808">Transferase</keyword>
<evidence type="ECO:0000259" key="5">
    <source>
        <dbReference type="Pfam" id="PF26249"/>
    </source>
</evidence>
<proteinExistence type="inferred from homology"/>
<dbReference type="Pfam" id="PF26252">
    <property type="entry name" value="RdRP_helical"/>
    <property type="match status" value="1"/>
</dbReference>
<evidence type="ECO:0000259" key="6">
    <source>
        <dbReference type="Pfam" id="PF26252"/>
    </source>
</evidence>
<feature type="domain" description="RDRP helical" evidence="6">
    <location>
        <begin position="278"/>
        <end position="345"/>
    </location>
</feature>
<dbReference type="GO" id="GO:0003968">
    <property type="term" value="F:RNA-directed RNA polymerase activity"/>
    <property type="evidence" value="ECO:0007669"/>
    <property type="project" value="UniProtKB-KW"/>
</dbReference>
<feature type="compositionally biased region" description="Polar residues" evidence="3">
    <location>
        <begin position="181"/>
        <end position="207"/>
    </location>
</feature>
<dbReference type="GO" id="GO:0031380">
    <property type="term" value="C:nuclear RNA-directed RNA polymerase complex"/>
    <property type="evidence" value="ECO:0007669"/>
    <property type="project" value="TreeGrafter"/>
</dbReference>
<protein>
    <recommendedName>
        <fullName evidence="2">RNA-dependent RNA polymerase</fullName>
        <ecNumber evidence="2">2.7.7.48</ecNumber>
    </recommendedName>
</protein>
<dbReference type="InterPro" id="IPR058751">
    <property type="entry name" value="RDRP_helical"/>
</dbReference>
<dbReference type="PANTHER" id="PTHR23079">
    <property type="entry name" value="RNA-DEPENDENT RNA POLYMERASE"/>
    <property type="match status" value="1"/>
</dbReference>
<accession>A0A540MUC5</accession>
<keyword evidence="8" id="KW-1185">Reference proteome</keyword>
<comment type="caution">
    <text evidence="7">The sequence shown here is derived from an EMBL/GenBank/DDBJ whole genome shotgun (WGS) entry which is preliminary data.</text>
</comment>
<dbReference type="Proteomes" id="UP000315295">
    <property type="component" value="Unassembled WGS sequence"/>
</dbReference>
<feature type="region of interest" description="Disordered" evidence="3">
    <location>
        <begin position="132"/>
        <end position="274"/>
    </location>
</feature>
<evidence type="ECO:0000256" key="2">
    <source>
        <dbReference type="RuleBase" id="RU363098"/>
    </source>
</evidence>
<keyword evidence="2" id="KW-0694">RNA-binding</keyword>
<evidence type="ECO:0000256" key="3">
    <source>
        <dbReference type="SAM" id="MobiDB-lite"/>
    </source>
</evidence>
<dbReference type="InterPro" id="IPR058697">
    <property type="entry name" value="RDRP3-5_N"/>
</dbReference>
<comment type="similarity">
    <text evidence="2">Belongs to the RdRP family.</text>
</comment>
<sequence>MDHHHHQNNCKVSNTEFTDVDFDDPIFSNPILSSLNFPQSTTTASATVALADADCPQPQLQVPLPPKVQQKLNTICEEKEQPQPDAELRRKLGLLGEEKALELLGEIYNTKTKIRTLSGYIGFMLRQEKYQCTPHSPSPSPSPSKSAPAASCLHHSPSSASSITPGRQGNTSGGQRELYSCLSTTPSKSARTSLFQVPSSAPHNTSAHQEHLGDRGGGVRPLYSSDPSPSPSKVARTSLFQAPSSAAPSTSLTPDRPFQGEALTNRSADQPGHDGRAQLEALGELEFRKQFLILNYAGGEKLENVIAPETIRSWKGMPMQQFENTVWDVLGSKYTRKEDRQWTLDWDSRQAYVYHCEVAVDGSYKFKGPYQHTTKRTLLQKILGDDSILMVKFADAVNDKDPRKKMGLYVNYSKVAREGILVGLRRYCFFVFKDGGNEEKKKNPTSSPVKCYFVRVGSNATIDRGGDYIISNRTAHKARCIFMHPHTVSSVSNYMIRFSLILSKTESLKVENWSLVKIDDIDDDYCLDEYGNRIYRDGKPLIHSDGTGFISEDLALLCPQELLKKEEFTSDYFEFRLFYKGRAVKGTFLVNKKLPPKTIQIRPSMIKVETDRQMLDDKQVNSLEIVGVSKKPRNTKFSRNLIALLCHGGVPKEYFMELLMKDLENTRGVFCNKRAAAKVALNYGGMDDDYISFKMISSGIPLEESYLQHRLSFLKKEEKNSLKKGKISSPQSYMLMGTTDPTGMLEKDEVCVLLDSGPIQGEVLVYRHPGLHFGDIHVLKATYVAELKEFVGNSGFAIFFSRKGSRSIADEIAGGDFDGDLYWVSRNPRLLECFKQSKPWIDTSSTPKAATTSPPVPSAPSALLPDHIEDALFKQFLTTRFEPSFAVGAASDYWLAYMDEYLTLGNGHEKRLKGEKMLRLVDLYYDALDAPKKDRTIKIPNDLKPESFPHYMGKPNSYRSTSILGSIYDAVEEYQPEDTSDKVAEKLPCFDVEDLPKECLKKWHELYNKYRSEMNSVLQNDDKEGKNKAADKIIGRYKEILYGCEDFEKSTRPLDEIFNEALAIYRFAYDYA</sequence>
<feature type="compositionally biased region" description="Low complexity" evidence="3">
    <location>
        <begin position="242"/>
        <end position="254"/>
    </location>
</feature>
<dbReference type="Pfam" id="PF26249">
    <property type="entry name" value="4HB_RdRP3_N"/>
    <property type="match status" value="1"/>
</dbReference>
<feature type="domain" description="RDRP core" evidence="4">
    <location>
        <begin position="366"/>
        <end position="971"/>
    </location>
</feature>
<evidence type="ECO:0000313" key="7">
    <source>
        <dbReference type="EMBL" id="TQE02388.1"/>
    </source>
</evidence>
<dbReference type="EC" id="2.7.7.48" evidence="2"/>
<gene>
    <name evidence="7" type="ORF">C1H46_012027</name>
</gene>
<reference evidence="7 8" key="1">
    <citation type="journal article" date="2019" name="G3 (Bethesda)">
        <title>Sequencing of a Wild Apple (Malus baccata) Genome Unravels the Differences Between Cultivated and Wild Apple Species Regarding Disease Resistance and Cold Tolerance.</title>
        <authorList>
            <person name="Chen X."/>
        </authorList>
    </citation>
    <scope>NUCLEOTIDE SEQUENCE [LARGE SCALE GENOMIC DNA]</scope>
    <source>
        <strain evidence="8">cv. Shandingzi</strain>
        <tissue evidence="7">Leaves</tissue>
    </source>
</reference>
<dbReference type="EMBL" id="VIEB01000177">
    <property type="protein sequence ID" value="TQE02388.1"/>
    <property type="molecule type" value="Genomic_DNA"/>
</dbReference>
<evidence type="ECO:0000313" key="8">
    <source>
        <dbReference type="Proteomes" id="UP000315295"/>
    </source>
</evidence>
<dbReference type="GO" id="GO:0030422">
    <property type="term" value="P:siRNA processing"/>
    <property type="evidence" value="ECO:0007669"/>
    <property type="project" value="TreeGrafter"/>
</dbReference>
<dbReference type="Pfam" id="PF05183">
    <property type="entry name" value="RdRP"/>
    <property type="match status" value="1"/>
</dbReference>
<comment type="catalytic activity">
    <reaction evidence="2">
        <text>RNA(n) + a ribonucleoside 5'-triphosphate = RNA(n+1) + diphosphate</text>
        <dbReference type="Rhea" id="RHEA:21248"/>
        <dbReference type="Rhea" id="RHEA-COMP:14527"/>
        <dbReference type="Rhea" id="RHEA-COMP:17342"/>
        <dbReference type="ChEBI" id="CHEBI:33019"/>
        <dbReference type="ChEBI" id="CHEBI:61557"/>
        <dbReference type="ChEBI" id="CHEBI:140395"/>
        <dbReference type="EC" id="2.7.7.48"/>
    </reaction>
</comment>
<name>A0A540MUC5_MALBA</name>
<keyword evidence="2" id="KW-0943">RNA-mediated gene silencing</keyword>
<feature type="compositionally biased region" description="Polar residues" evidence="3">
    <location>
        <begin position="163"/>
        <end position="174"/>
    </location>
</feature>
<dbReference type="InterPro" id="IPR057596">
    <property type="entry name" value="RDRP_core"/>
</dbReference>
<dbReference type="InterPro" id="IPR007855">
    <property type="entry name" value="RDRP"/>
</dbReference>
<feature type="compositionally biased region" description="Low complexity" evidence="3">
    <location>
        <begin position="143"/>
        <end position="162"/>
    </location>
</feature>
<comment type="function">
    <text evidence="1 2">Probably involved in the RNA silencing pathway and required for the generation of small interfering RNAs (siRNAs).</text>
</comment>
<dbReference type="PANTHER" id="PTHR23079:SF55">
    <property type="entry name" value="RNA-DIRECTED RNA POLYMERASE"/>
    <property type="match status" value="1"/>
</dbReference>
<evidence type="ECO:0000256" key="1">
    <source>
        <dbReference type="ARBA" id="ARBA00093763"/>
    </source>
</evidence>
<feature type="domain" description="RDRP3-5 N-terminal" evidence="5">
    <location>
        <begin position="64"/>
        <end position="129"/>
    </location>
</feature>
<dbReference type="GO" id="GO:0003723">
    <property type="term" value="F:RNA binding"/>
    <property type="evidence" value="ECO:0007669"/>
    <property type="project" value="UniProtKB-KW"/>
</dbReference>
<organism evidence="7 8">
    <name type="scientific">Malus baccata</name>
    <name type="common">Siberian crab apple</name>
    <name type="synonym">Pyrus baccata</name>
    <dbReference type="NCBI Taxonomy" id="106549"/>
    <lineage>
        <taxon>Eukaryota</taxon>
        <taxon>Viridiplantae</taxon>
        <taxon>Streptophyta</taxon>
        <taxon>Embryophyta</taxon>
        <taxon>Tracheophyta</taxon>
        <taxon>Spermatophyta</taxon>
        <taxon>Magnoliopsida</taxon>
        <taxon>eudicotyledons</taxon>
        <taxon>Gunneridae</taxon>
        <taxon>Pentapetalae</taxon>
        <taxon>rosids</taxon>
        <taxon>fabids</taxon>
        <taxon>Rosales</taxon>
        <taxon>Rosaceae</taxon>
        <taxon>Amygdaloideae</taxon>
        <taxon>Maleae</taxon>
        <taxon>Malus</taxon>
    </lineage>
</organism>